<feature type="transmembrane region" description="Helical" evidence="2">
    <location>
        <begin position="906"/>
        <end position="924"/>
    </location>
</feature>
<feature type="region of interest" description="Disordered" evidence="1">
    <location>
        <begin position="593"/>
        <end position="617"/>
    </location>
</feature>
<evidence type="ECO:0000256" key="1">
    <source>
        <dbReference type="SAM" id="MobiDB-lite"/>
    </source>
</evidence>
<keyword evidence="2" id="KW-0812">Transmembrane</keyword>
<organism evidence="4 5">
    <name type="scientific">Agrococcus terreus</name>
    <dbReference type="NCBI Taxonomy" id="574649"/>
    <lineage>
        <taxon>Bacteria</taxon>
        <taxon>Bacillati</taxon>
        <taxon>Actinomycetota</taxon>
        <taxon>Actinomycetes</taxon>
        <taxon>Micrococcales</taxon>
        <taxon>Microbacteriaceae</taxon>
        <taxon>Agrococcus</taxon>
    </lineage>
</organism>
<evidence type="ECO:0000313" key="4">
    <source>
        <dbReference type="EMBL" id="GGN89125.1"/>
    </source>
</evidence>
<evidence type="ECO:0000313" key="5">
    <source>
        <dbReference type="Proteomes" id="UP000626982"/>
    </source>
</evidence>
<feature type="compositionally biased region" description="Low complexity" evidence="1">
    <location>
        <begin position="1"/>
        <end position="38"/>
    </location>
</feature>
<dbReference type="Proteomes" id="UP000626982">
    <property type="component" value="Unassembled WGS sequence"/>
</dbReference>
<dbReference type="SUPFAM" id="SSF101898">
    <property type="entry name" value="NHL repeat"/>
    <property type="match status" value="1"/>
</dbReference>
<sequence>MPAPTETAAPTEPSAPEPARAPEAPRTAARETTASTDLAAEEEPIAAPLAVGAPEPVPAPSLHWLVSPAAAGSTFELQHRSRAGTALGGETWWTDWSAWSASATVADCTTGCASPGDLDADTGELQVSQAGTIAVVADTGTEQHEYRVRPVLAPAGRSWTDTSWRSANVTAQAADLGTFTTTSNASLSCAPGSFYSLSATGVITRVTPTGGGASTSQAFGTVPSIGSNTEANGLGIGPGGTSAFLIERSSATASGISAFHHYSVSQGWQRTPVSNDVSLDAARFTTGAVSLADGSYYFSAFGNGGSQNVSLYRFAPGQGVRAVGTFATLESSQQATGDLAFDAAGNLYVAMTTSGGGITRVYTIAAAALASASGGTLAVASVTPATTGLGGIVGAAFNADGRLYLGSATTVRTYNPATQGFDAGNAATGLSSTDLASCQAPSTLTVVKDVVARAGATDQFTIGARTPGGALLDEATTSGGGTGVQPVQAGPVAALVGGTYSFSETFSNANGASYATSFTCIDQDGATVAVDTATAGTGRVTIATAGRSVTCTIRNSPLTGSVVIRKVVEDAGGAARTPGVGWSVTTGVTATSGTVTPAGATTRTTQTTPSSPAGSATWPLAFGSPSARATISVSETQQAGYAFQEGACIVRPIASAPFAQAFTSAAGTALTGVAPGTRIECSFVNRQQPTRLMLVNQADGADPAAWSLSAAPAGGSPVSFTSGVARDVSAATYALAASGGPATHVGGAWSCVDQAGAAVAVSGVSVPVAAGTRVTCTILHGTARLVLLKHIDASMPGTLEPGDFALTATPSDASLGLAPTTVTGAEAAAPTNTFAVRPGAAYALTEASAYAYLQLRLQRLDGGTWVDVTTAEIAAPAVGQTVTYRFVNAAPPALALPLTGGIGADAYLLGGLALLVLATAALAMRIRVVRRDRRLA</sequence>
<feature type="region of interest" description="Disordered" evidence="1">
    <location>
        <begin position="1"/>
        <end position="40"/>
    </location>
</feature>
<evidence type="ECO:0000259" key="3">
    <source>
        <dbReference type="Pfam" id="PF20674"/>
    </source>
</evidence>
<comment type="caution">
    <text evidence="4">The sequence shown here is derived from an EMBL/GenBank/DDBJ whole genome shotgun (WGS) entry which is preliminary data.</text>
</comment>
<accession>A0ABQ2KPC6</accession>
<reference evidence="5" key="1">
    <citation type="journal article" date="2019" name="Int. J. Syst. Evol. Microbiol.">
        <title>The Global Catalogue of Microorganisms (GCM) 10K type strain sequencing project: providing services to taxonomists for standard genome sequencing and annotation.</title>
        <authorList>
            <consortium name="The Broad Institute Genomics Platform"/>
            <consortium name="The Broad Institute Genome Sequencing Center for Infectious Disease"/>
            <person name="Wu L."/>
            <person name="Ma J."/>
        </authorList>
    </citation>
    <scope>NUCLEOTIDE SEQUENCE [LARGE SCALE GENOMIC DNA]</scope>
    <source>
        <strain evidence="5">CGMCC 1.6960</strain>
    </source>
</reference>
<dbReference type="InterPro" id="IPR048834">
    <property type="entry name" value="SpaA_pre-album"/>
</dbReference>
<dbReference type="Pfam" id="PF20674">
    <property type="entry name" value="SpaA_3"/>
    <property type="match status" value="1"/>
</dbReference>
<keyword evidence="5" id="KW-1185">Reference proteome</keyword>
<feature type="compositionally biased region" description="Low complexity" evidence="1">
    <location>
        <begin position="593"/>
        <end position="613"/>
    </location>
</feature>
<keyword evidence="2" id="KW-1133">Transmembrane helix</keyword>
<feature type="domain" description="SpaA-like prealbumin fold" evidence="3">
    <location>
        <begin position="443"/>
        <end position="557"/>
    </location>
</feature>
<dbReference type="EMBL" id="BMLM01000002">
    <property type="protein sequence ID" value="GGN89125.1"/>
    <property type="molecule type" value="Genomic_DNA"/>
</dbReference>
<evidence type="ECO:0000256" key="2">
    <source>
        <dbReference type="SAM" id="Phobius"/>
    </source>
</evidence>
<name>A0ABQ2KPC6_9MICO</name>
<gene>
    <name evidence="4" type="ORF">GCM10010968_25460</name>
</gene>
<protein>
    <recommendedName>
        <fullName evidence="3">SpaA-like prealbumin fold domain-containing protein</fullName>
    </recommendedName>
</protein>
<proteinExistence type="predicted"/>
<keyword evidence="2" id="KW-0472">Membrane</keyword>